<dbReference type="AlphaFoldDB" id="A0AAW7YCA5"/>
<keyword evidence="6" id="KW-0472">Membrane</keyword>
<dbReference type="SUPFAM" id="SSF48452">
    <property type="entry name" value="TPR-like"/>
    <property type="match status" value="1"/>
</dbReference>
<dbReference type="InterPro" id="IPR019734">
    <property type="entry name" value="TPR_rpt"/>
</dbReference>
<protein>
    <submittedName>
        <fullName evidence="9">C-type cytochrome biogenesis protein CcmI</fullName>
    </submittedName>
</protein>
<dbReference type="PANTHER" id="PTHR47870">
    <property type="entry name" value="CYTOCHROME C-TYPE BIOGENESIS PROTEIN CCMH"/>
    <property type="match status" value="1"/>
</dbReference>
<feature type="domain" description="Cytochrome c-type biogenesis protein H Ig-like" evidence="7">
    <location>
        <begin position="297"/>
        <end position="400"/>
    </location>
</feature>
<gene>
    <name evidence="9" type="primary">ccmI</name>
    <name evidence="9" type="ORF">Q4568_18265</name>
</gene>
<feature type="repeat" description="TPR" evidence="5">
    <location>
        <begin position="165"/>
        <end position="198"/>
    </location>
</feature>
<comment type="caution">
    <text evidence="9">The sequence shown here is derived from an EMBL/GenBank/DDBJ whole genome shotgun (WGS) entry which is preliminary data.</text>
</comment>
<evidence type="ECO:0000256" key="5">
    <source>
        <dbReference type="PROSITE-ProRule" id="PRU00339"/>
    </source>
</evidence>
<accession>A0AAW7YCA5</accession>
<keyword evidence="2" id="KW-0677">Repeat</keyword>
<evidence type="ECO:0000313" key="9">
    <source>
        <dbReference type="EMBL" id="MDO6544488.1"/>
    </source>
</evidence>
<proteinExistence type="predicted"/>
<feature type="domain" description="Cytochrome c-type biogenesis protein H TPR" evidence="8">
    <location>
        <begin position="116"/>
        <end position="273"/>
    </location>
</feature>
<organism evidence="9 10">
    <name type="scientific">Photobacterium sanguinicancri</name>
    <dbReference type="NCBI Taxonomy" id="875932"/>
    <lineage>
        <taxon>Bacteria</taxon>
        <taxon>Pseudomonadati</taxon>
        <taxon>Pseudomonadota</taxon>
        <taxon>Gammaproteobacteria</taxon>
        <taxon>Vibrionales</taxon>
        <taxon>Vibrionaceae</taxon>
        <taxon>Photobacterium</taxon>
    </lineage>
</organism>
<dbReference type="InterPro" id="IPR051263">
    <property type="entry name" value="C-type_cytochrome_biogenesis"/>
</dbReference>
<evidence type="ECO:0000256" key="1">
    <source>
        <dbReference type="ARBA" id="ARBA00004196"/>
    </source>
</evidence>
<evidence type="ECO:0000256" key="4">
    <source>
        <dbReference type="ARBA" id="ARBA00022803"/>
    </source>
</evidence>
<dbReference type="GO" id="GO:0030313">
    <property type="term" value="C:cell envelope"/>
    <property type="evidence" value="ECO:0007669"/>
    <property type="project" value="UniProtKB-SubCell"/>
</dbReference>
<dbReference type="GO" id="GO:0005886">
    <property type="term" value="C:plasma membrane"/>
    <property type="evidence" value="ECO:0007669"/>
    <property type="project" value="TreeGrafter"/>
</dbReference>
<dbReference type="InterPro" id="IPR011990">
    <property type="entry name" value="TPR-like_helical_dom_sf"/>
</dbReference>
<name>A0AAW7YCA5_9GAMM</name>
<dbReference type="EMBL" id="JAUOPU010000025">
    <property type="protein sequence ID" value="MDO6544488.1"/>
    <property type="molecule type" value="Genomic_DNA"/>
</dbReference>
<dbReference type="InterPro" id="IPR017560">
    <property type="entry name" value="Cyt_c_biogenesis_CcmI"/>
</dbReference>
<evidence type="ECO:0000256" key="3">
    <source>
        <dbReference type="ARBA" id="ARBA00022748"/>
    </source>
</evidence>
<keyword evidence="6" id="KW-1133">Transmembrane helix</keyword>
<dbReference type="InterPro" id="IPR056413">
    <property type="entry name" value="TPR_CcmH_CycH"/>
</dbReference>
<dbReference type="Proteomes" id="UP001170624">
    <property type="component" value="Unassembled WGS sequence"/>
</dbReference>
<sequence length="405" mass="45041">MMLFWIATVVLILIAVAVFVVPIYSGKEEDEVASRDELNKAFYKDRVREIELETSEGIVEKQGDLVTELQQSLLDDVTEQKELHENNVSAGLVIPGVLVMIMISYGMYFNVGNLNKVEEWQEVASRLPELSQRLMGEAQDPLSDEEMNDLTLALRTRLHSTPDDATGWLLLGRVGMANRDAETSQSAMKRAYDLNPDDTETQLGYAQTLMMIGDPAQVDFVRFLLKSVIKRDHANVRAMSLLAFDAFEDGKFEQAISYWTMMKNLISPDDPRAPMLNRSIERAQAQLSPTGVTAKSVSITVDLAPSVQLPQQGVLIISAHDENGSPMPIAARRVPLSGSFPVTITLDDNDSMIPERLLSSQSKLMVKARIDTDGNVMTKQGDWFGESQPVDLGSSVEVKINQQYE</sequence>
<dbReference type="Pfam" id="PF23914">
    <property type="entry name" value="TPR_CcmH_CycH"/>
    <property type="match status" value="1"/>
</dbReference>
<keyword evidence="6" id="KW-0812">Transmembrane</keyword>
<keyword evidence="3" id="KW-0201">Cytochrome c-type biogenesis</keyword>
<dbReference type="Gene3D" id="1.25.40.10">
    <property type="entry name" value="Tetratricopeptide repeat domain"/>
    <property type="match status" value="1"/>
</dbReference>
<evidence type="ECO:0000259" key="8">
    <source>
        <dbReference type="Pfam" id="PF23914"/>
    </source>
</evidence>
<reference evidence="9" key="1">
    <citation type="submission" date="2023-07" db="EMBL/GenBank/DDBJ databases">
        <title>Genome content predicts the carbon catabolic preferences of heterotrophic bacteria.</title>
        <authorList>
            <person name="Gralka M."/>
        </authorList>
    </citation>
    <scope>NUCLEOTIDE SEQUENCE</scope>
    <source>
        <strain evidence="9">G2M05</strain>
    </source>
</reference>
<evidence type="ECO:0000259" key="7">
    <source>
        <dbReference type="Pfam" id="PF23892"/>
    </source>
</evidence>
<evidence type="ECO:0000256" key="2">
    <source>
        <dbReference type="ARBA" id="ARBA00022737"/>
    </source>
</evidence>
<dbReference type="RefSeq" id="WP_261857899.1">
    <property type="nucleotide sequence ID" value="NZ_AP024850.1"/>
</dbReference>
<keyword evidence="4 5" id="KW-0802">TPR repeat</keyword>
<dbReference type="Pfam" id="PF23892">
    <property type="entry name" value="Ig_CycH"/>
    <property type="match status" value="1"/>
</dbReference>
<dbReference type="InterPro" id="IPR056412">
    <property type="entry name" value="Ig_CycH"/>
</dbReference>
<dbReference type="NCBIfam" id="TIGR03142">
    <property type="entry name" value="cytochro_ccmI"/>
    <property type="match status" value="1"/>
</dbReference>
<feature type="transmembrane region" description="Helical" evidence="6">
    <location>
        <begin position="88"/>
        <end position="108"/>
    </location>
</feature>
<dbReference type="GO" id="GO:0017004">
    <property type="term" value="P:cytochrome complex assembly"/>
    <property type="evidence" value="ECO:0007669"/>
    <property type="project" value="UniProtKB-KW"/>
</dbReference>
<dbReference type="PROSITE" id="PS50005">
    <property type="entry name" value="TPR"/>
    <property type="match status" value="1"/>
</dbReference>
<comment type="subcellular location">
    <subcellularLocation>
        <location evidence="1">Cell envelope</location>
    </subcellularLocation>
</comment>
<feature type="transmembrane region" description="Helical" evidence="6">
    <location>
        <begin position="6"/>
        <end position="25"/>
    </location>
</feature>
<evidence type="ECO:0000256" key="6">
    <source>
        <dbReference type="SAM" id="Phobius"/>
    </source>
</evidence>
<evidence type="ECO:0000313" key="10">
    <source>
        <dbReference type="Proteomes" id="UP001170624"/>
    </source>
</evidence>
<dbReference type="PANTHER" id="PTHR47870:SF1">
    <property type="entry name" value="CYTOCHROME C-TYPE BIOGENESIS PROTEIN CCMH"/>
    <property type="match status" value="1"/>
</dbReference>